<comment type="caution">
    <text evidence="1">The sequence shown here is derived from an EMBL/GenBank/DDBJ whole genome shotgun (WGS) entry which is preliminary data.</text>
</comment>
<proteinExistence type="predicted"/>
<accession>A0ACB5T4A9</accession>
<keyword evidence="2" id="KW-1185">Reference proteome</keyword>
<organism evidence="1 2">
    <name type="scientific">Ambrosiozyma monospora</name>
    <name type="common">Yeast</name>
    <name type="synonym">Endomycopsis monosporus</name>
    <dbReference type="NCBI Taxonomy" id="43982"/>
    <lineage>
        <taxon>Eukaryota</taxon>
        <taxon>Fungi</taxon>
        <taxon>Dikarya</taxon>
        <taxon>Ascomycota</taxon>
        <taxon>Saccharomycotina</taxon>
        <taxon>Pichiomycetes</taxon>
        <taxon>Pichiales</taxon>
        <taxon>Pichiaceae</taxon>
        <taxon>Ambrosiozyma</taxon>
    </lineage>
</organism>
<evidence type="ECO:0000313" key="1">
    <source>
        <dbReference type="EMBL" id="GME81250.1"/>
    </source>
</evidence>
<gene>
    <name evidence="1" type="ORF">Amon02_000483000</name>
</gene>
<sequence>MQANLCTRLDPTSLTTATTWQQHHQQRNFWKATANSPTALLDVNETYASLKRRAKNSLYSKLITSIRELEDDTIHTSTAELYRFSRNTTATFSPTRPGKVNKALKQQLASNPDSSPGKDGISYRFIDRAFSSFGPLLVEVYNNLFHAAELPETMKPVLFKFLLKEGKDKNKVTSYRPIALISTMTRLFSKILVNRLQPIFQSIISEDQQGFIQQLQQLVDKMNQDPLDFHLHATKYY</sequence>
<dbReference type="EMBL" id="BSXS01003423">
    <property type="protein sequence ID" value="GME81250.1"/>
    <property type="molecule type" value="Genomic_DNA"/>
</dbReference>
<evidence type="ECO:0000313" key="2">
    <source>
        <dbReference type="Proteomes" id="UP001165064"/>
    </source>
</evidence>
<dbReference type="Proteomes" id="UP001165064">
    <property type="component" value="Unassembled WGS sequence"/>
</dbReference>
<name>A0ACB5T4A9_AMBMO</name>
<protein>
    <submittedName>
        <fullName evidence="1">Unnamed protein product</fullName>
    </submittedName>
</protein>
<reference evidence="1" key="1">
    <citation type="submission" date="2023-04" db="EMBL/GenBank/DDBJ databases">
        <title>Ambrosiozyma monospora NBRC 10751.</title>
        <authorList>
            <person name="Ichikawa N."/>
            <person name="Sato H."/>
            <person name="Tonouchi N."/>
        </authorList>
    </citation>
    <scope>NUCLEOTIDE SEQUENCE</scope>
    <source>
        <strain evidence="1">NBRC 10751</strain>
    </source>
</reference>